<gene>
    <name evidence="2" type="ORF">AB6A40_004818</name>
</gene>
<evidence type="ECO:0000313" key="3">
    <source>
        <dbReference type="Proteomes" id="UP001608902"/>
    </source>
</evidence>
<protein>
    <submittedName>
        <fullName evidence="2">Uncharacterized protein</fullName>
    </submittedName>
</protein>
<keyword evidence="3" id="KW-1185">Reference proteome</keyword>
<accession>A0ABD6ELC4</accession>
<dbReference type="Proteomes" id="UP001608902">
    <property type="component" value="Unassembled WGS sequence"/>
</dbReference>
<name>A0ABD6ELC4_9BILA</name>
<evidence type="ECO:0000313" key="2">
    <source>
        <dbReference type="EMBL" id="MFH4978109.1"/>
    </source>
</evidence>
<proteinExistence type="predicted"/>
<feature type="region of interest" description="Disordered" evidence="1">
    <location>
        <begin position="1"/>
        <end position="29"/>
    </location>
</feature>
<dbReference type="EMBL" id="JBGFUD010002870">
    <property type="protein sequence ID" value="MFH4978109.1"/>
    <property type="molecule type" value="Genomic_DNA"/>
</dbReference>
<organism evidence="2 3">
    <name type="scientific">Gnathostoma spinigerum</name>
    <dbReference type="NCBI Taxonomy" id="75299"/>
    <lineage>
        <taxon>Eukaryota</taxon>
        <taxon>Metazoa</taxon>
        <taxon>Ecdysozoa</taxon>
        <taxon>Nematoda</taxon>
        <taxon>Chromadorea</taxon>
        <taxon>Rhabditida</taxon>
        <taxon>Spirurina</taxon>
        <taxon>Gnathostomatomorpha</taxon>
        <taxon>Gnathostomatoidea</taxon>
        <taxon>Gnathostomatidae</taxon>
        <taxon>Gnathostoma</taxon>
    </lineage>
</organism>
<dbReference type="AlphaFoldDB" id="A0ABD6ELC4"/>
<comment type="caution">
    <text evidence="2">The sequence shown here is derived from an EMBL/GenBank/DDBJ whole genome shotgun (WGS) entry which is preliminary data.</text>
</comment>
<reference evidence="2 3" key="1">
    <citation type="submission" date="2024-08" db="EMBL/GenBank/DDBJ databases">
        <title>Gnathostoma spinigerum genome.</title>
        <authorList>
            <person name="Gonzalez-Bertolin B."/>
            <person name="Monzon S."/>
            <person name="Zaballos A."/>
            <person name="Jimenez P."/>
            <person name="Dekumyoy P."/>
            <person name="Varona S."/>
            <person name="Cuesta I."/>
            <person name="Sumanam S."/>
            <person name="Adisakwattana P."/>
            <person name="Gasser R.B."/>
            <person name="Hernandez-Gonzalez A."/>
            <person name="Young N.D."/>
            <person name="Perteguer M.J."/>
        </authorList>
    </citation>
    <scope>NUCLEOTIDE SEQUENCE [LARGE SCALE GENOMIC DNA]</scope>
    <source>
        <strain evidence="2">AL3</strain>
        <tissue evidence="2">Liver</tissue>
    </source>
</reference>
<sequence length="117" mass="12914">MFGMTESVHQNRKTALCPADEDESNKTRRRSEMVDAKVVLWIVATIKVVDGSFSPNFMQFVAENFGPGAALGLSRPDLGMGGSFGGGMHIPGTKTRFVIIYCFSTVAHPHEYIQDRF</sequence>
<evidence type="ECO:0000256" key="1">
    <source>
        <dbReference type="SAM" id="MobiDB-lite"/>
    </source>
</evidence>